<feature type="compositionally biased region" description="Basic and acidic residues" evidence="4">
    <location>
        <begin position="232"/>
        <end position="245"/>
    </location>
</feature>
<comment type="caution">
    <text evidence="5">The sequence shown here is derived from an EMBL/GenBank/DDBJ whole genome shotgun (WGS) entry which is preliminary data.</text>
</comment>
<gene>
    <name evidence="5" type="ORF">BSL78_27269</name>
</gene>
<keyword evidence="3 5" id="KW-0418">Kinase</keyword>
<feature type="compositionally biased region" description="Acidic residues" evidence="4">
    <location>
        <begin position="194"/>
        <end position="209"/>
    </location>
</feature>
<feature type="compositionally biased region" description="Basic and acidic residues" evidence="4">
    <location>
        <begin position="484"/>
        <end position="504"/>
    </location>
</feature>
<feature type="compositionally biased region" description="Acidic residues" evidence="4">
    <location>
        <begin position="505"/>
        <end position="525"/>
    </location>
</feature>
<evidence type="ECO:0000256" key="3">
    <source>
        <dbReference type="ARBA" id="ARBA00022777"/>
    </source>
</evidence>
<keyword evidence="2" id="KW-0547">Nucleotide-binding</keyword>
<evidence type="ECO:0000256" key="2">
    <source>
        <dbReference type="ARBA" id="ARBA00022741"/>
    </source>
</evidence>
<feature type="compositionally biased region" description="Acidic residues" evidence="4">
    <location>
        <begin position="467"/>
        <end position="483"/>
    </location>
</feature>
<dbReference type="GO" id="GO:0005524">
    <property type="term" value="F:ATP binding"/>
    <property type="evidence" value="ECO:0007669"/>
    <property type="project" value="InterPro"/>
</dbReference>
<dbReference type="GO" id="GO:0019205">
    <property type="term" value="F:nucleobase-containing compound kinase activity"/>
    <property type="evidence" value="ECO:0007669"/>
    <property type="project" value="InterPro"/>
</dbReference>
<reference evidence="5 6" key="1">
    <citation type="journal article" date="2017" name="PLoS Biol.">
        <title>The sea cucumber genome provides insights into morphological evolution and visceral regeneration.</title>
        <authorList>
            <person name="Zhang X."/>
            <person name="Sun L."/>
            <person name="Yuan J."/>
            <person name="Sun Y."/>
            <person name="Gao Y."/>
            <person name="Zhang L."/>
            <person name="Li S."/>
            <person name="Dai H."/>
            <person name="Hamel J.F."/>
            <person name="Liu C."/>
            <person name="Yu Y."/>
            <person name="Liu S."/>
            <person name="Lin W."/>
            <person name="Guo K."/>
            <person name="Jin S."/>
            <person name="Xu P."/>
            <person name="Storey K.B."/>
            <person name="Huan P."/>
            <person name="Zhang T."/>
            <person name="Zhou Y."/>
            <person name="Zhang J."/>
            <person name="Lin C."/>
            <person name="Li X."/>
            <person name="Xing L."/>
            <person name="Huo D."/>
            <person name="Sun M."/>
            <person name="Wang L."/>
            <person name="Mercier A."/>
            <person name="Li F."/>
            <person name="Yang H."/>
            <person name="Xiang J."/>
        </authorList>
    </citation>
    <scope>NUCLEOTIDE SEQUENCE [LARGE SCALE GENOMIC DNA]</scope>
    <source>
        <strain evidence="5">Shaxun</strain>
        <tissue evidence="5">Muscle</tissue>
    </source>
</reference>
<dbReference type="InterPro" id="IPR027417">
    <property type="entry name" value="P-loop_NTPase"/>
</dbReference>
<proteinExistence type="predicted"/>
<dbReference type="OrthoDB" id="439792at2759"/>
<dbReference type="InterPro" id="IPR000850">
    <property type="entry name" value="Adenylat/UMP-CMP_kin"/>
</dbReference>
<feature type="region of interest" description="Disordered" evidence="4">
    <location>
        <begin position="601"/>
        <end position="681"/>
    </location>
</feature>
<organism evidence="5 6">
    <name type="scientific">Stichopus japonicus</name>
    <name type="common">Sea cucumber</name>
    <dbReference type="NCBI Taxonomy" id="307972"/>
    <lineage>
        <taxon>Eukaryota</taxon>
        <taxon>Metazoa</taxon>
        <taxon>Echinodermata</taxon>
        <taxon>Eleutherozoa</taxon>
        <taxon>Echinozoa</taxon>
        <taxon>Holothuroidea</taxon>
        <taxon>Aspidochirotacea</taxon>
        <taxon>Aspidochirotida</taxon>
        <taxon>Stichopodidae</taxon>
        <taxon>Apostichopus</taxon>
    </lineage>
</organism>
<feature type="compositionally biased region" description="Acidic residues" evidence="4">
    <location>
        <begin position="323"/>
        <end position="346"/>
    </location>
</feature>
<feature type="compositionally biased region" description="Basic residues" evidence="4">
    <location>
        <begin position="608"/>
        <end position="627"/>
    </location>
</feature>
<sequence>MTESTAMSQDALVQSQEPEVDESHPEVQAAAQQAELDADKMTYTLAPEQYVDCLEEAINEVHKEIRKRDPTGPIAGGWIVDNFPLTREHWTVLIDRGLAPDEVVFMKDSSEGMTFLLKRWYHLNKEEVDMKVQLRKEEEDREKARILEEARLQELREKKEEEERLKALKEAEDDGEEDVGGEGKVEEAEVKDQEEGEQEDEKDPEEGQTADETPRTEPEEEQTEPAVAAPPVEEKAEVKPEKSEVPVENVLPPDGPETQQYKDQRMDFEREWPSVQALLTGTVNLEPLTVEIEDLSIDDVLKIAHNKVEQPYTYRAADYTSMDLDEEDEDAEADEDDEMEEEEDEEVAKNKKKQLGDTKHFCPVAFKENFVLWPGNPEIGSKYRERVYYFSNQDNKDKFLANPNVYVAKGKPFKPPPVRLLMLGPRGAGKSLHGRHLAEELGIFHIDFRERLQELIIGKTKKKIGPEFEEEEEEPDSDTEEENAEVKDGEKVEETSPEESKPEESGEQEAEEEEEPEAELTEEEENIKGNLMGEEALSLETVEKIASDWWNKEPFKTTGFVLEGFPRTVEEAQFMADKGLFPDAAIVLAVDDSEITNRLLPPKMEKWKQKRDKKLAKREKKKEKKRKERDAAMNKRRLELQQEMAEKKAEKMAQKAAERDSDESDASDNEEDEEEEEDDVEALLAEEFEEEEEEEEDDDEMEEDAEDRLRNEIGEMYDDDTNRLASVQETLEEILIPRMELDGGRKPHIVRYTLKQTLQPVVEWCPVKLLAKDCIQPMQGVGFPSFPVQYRQNVFFLSTQEDRDSFVLNPLKYLRQPSPKPVVPTKMAIIGPPKCGKTTLANRFVAEYGMMRLSIGEAVRFVLNQQSQTELANQINSHLQKGAVIPDELAVRALEVTMLDSKANTRGYILDGYPVTKTQVDLLTEYNIIPVVILELQVDSRELMVRGMKDRHSPLRTLPLHDSAQILAIRIAAWQKMTAVREWYKENIVTG</sequence>
<feature type="region of interest" description="Disordered" evidence="4">
    <location>
        <begin position="323"/>
        <end position="352"/>
    </location>
</feature>
<evidence type="ECO:0000256" key="1">
    <source>
        <dbReference type="ARBA" id="ARBA00022679"/>
    </source>
</evidence>
<feature type="compositionally biased region" description="Acidic residues" evidence="4">
    <location>
        <begin position="171"/>
        <end position="180"/>
    </location>
</feature>
<dbReference type="Pfam" id="PF00406">
    <property type="entry name" value="ADK"/>
    <property type="match status" value="1"/>
</dbReference>
<feature type="region of interest" description="Disordered" evidence="4">
    <location>
        <begin position="466"/>
        <end position="535"/>
    </location>
</feature>
<dbReference type="Proteomes" id="UP000230750">
    <property type="component" value="Unassembled WGS sequence"/>
</dbReference>
<feature type="region of interest" description="Disordered" evidence="4">
    <location>
        <begin position="1"/>
        <end position="30"/>
    </location>
</feature>
<feature type="region of interest" description="Disordered" evidence="4">
    <location>
        <begin position="168"/>
        <end position="260"/>
    </location>
</feature>
<dbReference type="Gene3D" id="3.40.50.300">
    <property type="entry name" value="P-loop containing nucleotide triphosphate hydrolases"/>
    <property type="match status" value="2"/>
</dbReference>
<protein>
    <submittedName>
        <fullName evidence="5">Putative adenylate kinase 9</fullName>
    </submittedName>
</protein>
<feature type="compositionally biased region" description="Acidic residues" evidence="4">
    <location>
        <begin position="660"/>
        <end position="681"/>
    </location>
</feature>
<evidence type="ECO:0000313" key="6">
    <source>
        <dbReference type="Proteomes" id="UP000230750"/>
    </source>
</evidence>
<feature type="compositionally biased region" description="Basic and acidic residues" evidence="4">
    <location>
        <begin position="628"/>
        <end position="659"/>
    </location>
</feature>
<dbReference type="STRING" id="307972.A0A2G8JJH4"/>
<dbReference type="SUPFAM" id="SSF52540">
    <property type="entry name" value="P-loop containing nucleoside triphosphate hydrolases"/>
    <property type="match status" value="2"/>
</dbReference>
<dbReference type="EMBL" id="MRZV01001789">
    <property type="protein sequence ID" value="PIK35904.1"/>
    <property type="molecule type" value="Genomic_DNA"/>
</dbReference>
<dbReference type="AlphaFoldDB" id="A0A2G8JJH4"/>
<feature type="compositionally biased region" description="Basic and acidic residues" evidence="4">
    <location>
        <begin position="181"/>
        <end position="193"/>
    </location>
</feature>
<keyword evidence="6" id="KW-1185">Reference proteome</keyword>
<feature type="compositionally biased region" description="Polar residues" evidence="4">
    <location>
        <begin position="1"/>
        <end position="17"/>
    </location>
</feature>
<dbReference type="PANTHER" id="PTHR23359">
    <property type="entry name" value="NUCLEOTIDE KINASE"/>
    <property type="match status" value="1"/>
</dbReference>
<name>A0A2G8JJH4_STIJA</name>
<evidence type="ECO:0000256" key="4">
    <source>
        <dbReference type="SAM" id="MobiDB-lite"/>
    </source>
</evidence>
<accession>A0A2G8JJH4</accession>
<evidence type="ECO:0000313" key="5">
    <source>
        <dbReference type="EMBL" id="PIK35904.1"/>
    </source>
</evidence>
<dbReference type="GO" id="GO:0006139">
    <property type="term" value="P:nucleobase-containing compound metabolic process"/>
    <property type="evidence" value="ECO:0007669"/>
    <property type="project" value="InterPro"/>
</dbReference>
<feature type="region of interest" description="Disordered" evidence="4">
    <location>
        <begin position="687"/>
        <end position="706"/>
    </location>
</feature>
<keyword evidence="1" id="KW-0808">Transferase</keyword>